<dbReference type="Pfam" id="PF00324">
    <property type="entry name" value="AA_permease"/>
    <property type="match status" value="1"/>
</dbReference>
<feature type="transmembrane region" description="Helical" evidence="5">
    <location>
        <begin position="256"/>
        <end position="281"/>
    </location>
</feature>
<feature type="transmembrane region" description="Helical" evidence="5">
    <location>
        <begin position="301"/>
        <end position="325"/>
    </location>
</feature>
<evidence type="ECO:0000313" key="7">
    <source>
        <dbReference type="EMBL" id="MFC5503318.1"/>
    </source>
</evidence>
<feature type="transmembrane region" description="Helical" evidence="5">
    <location>
        <begin position="352"/>
        <end position="375"/>
    </location>
</feature>
<evidence type="ECO:0000256" key="2">
    <source>
        <dbReference type="ARBA" id="ARBA00022692"/>
    </source>
</evidence>
<gene>
    <name evidence="7" type="ORF">ACFPJ4_13805</name>
</gene>
<feature type="domain" description="Amino acid permease/ SLC12A" evidence="6">
    <location>
        <begin position="47"/>
        <end position="472"/>
    </location>
</feature>
<feature type="transmembrane region" description="Helical" evidence="5">
    <location>
        <begin position="29"/>
        <end position="47"/>
    </location>
</feature>
<sequence>MSDTKSIGGVQYQDVGAGYFEKRTLKRSAGFWGIWGIGVAAVISGEFSGWNLGTDSAGFGGMAVATVIVIIMYFTMFFSIGEMSAAMPHTGGAYSFARAAMGPWGGFITGLAESIEYVVTTAVVVFFSASYLNFALNAFFGWQLPGWLVYALLYAVFVVVNWLGAAVGFRLAIIVSIISIAILAIFVIVSISSGGFQVSNLLATKPDAGQSALFPHGFLPILAVIPFAMWFFLGIEELPLAAEETHNPQRIIPRAGIVALITLSVCAIAVFIFNTGVLGLAGTQASGQPLVDGFAKMVPKGLDGVLAIFALIGLLASLQGIMYAYGRNLYSLSRAGYYPRFLSLTGKRQTPLAALVVGAVLGYVLLVVVDAITAASKGAGSVAGAIELNIAIWGAVVSYLMQMVAFVVLRRRFPKAVRPYKSPTGVAGAVIAGIISAAIFIAFLFNPGYQIAIAAIAVVYVIGLIVFAVYGRKRLVLSPEEEYALSGGLHRDPEAEGYDAMEKEVFGDDGPPKQ</sequence>
<organism evidence="7 8">
    <name type="scientific">Lysinimonas soli</name>
    <dbReference type="NCBI Taxonomy" id="1074233"/>
    <lineage>
        <taxon>Bacteria</taxon>
        <taxon>Bacillati</taxon>
        <taxon>Actinomycetota</taxon>
        <taxon>Actinomycetes</taxon>
        <taxon>Micrococcales</taxon>
        <taxon>Microbacteriaceae</taxon>
        <taxon>Lysinimonas</taxon>
    </lineage>
</organism>
<dbReference type="InterPro" id="IPR004841">
    <property type="entry name" value="AA-permease/SLC12A_dom"/>
</dbReference>
<feature type="transmembrane region" description="Helical" evidence="5">
    <location>
        <begin position="451"/>
        <end position="470"/>
    </location>
</feature>
<proteinExistence type="predicted"/>
<feature type="transmembrane region" description="Helical" evidence="5">
    <location>
        <begin position="59"/>
        <end position="80"/>
    </location>
</feature>
<protein>
    <submittedName>
        <fullName evidence="7">Amino acid permease</fullName>
    </submittedName>
</protein>
<evidence type="ECO:0000256" key="3">
    <source>
        <dbReference type="ARBA" id="ARBA00022989"/>
    </source>
</evidence>
<dbReference type="Gene3D" id="1.20.1740.10">
    <property type="entry name" value="Amino acid/polyamine transporter I"/>
    <property type="match status" value="1"/>
</dbReference>
<evidence type="ECO:0000256" key="5">
    <source>
        <dbReference type="SAM" id="Phobius"/>
    </source>
</evidence>
<accession>A0ABW0NVI1</accession>
<feature type="transmembrane region" description="Helical" evidence="5">
    <location>
        <begin position="146"/>
        <end position="164"/>
    </location>
</feature>
<evidence type="ECO:0000256" key="1">
    <source>
        <dbReference type="ARBA" id="ARBA00004141"/>
    </source>
</evidence>
<feature type="transmembrane region" description="Helical" evidence="5">
    <location>
        <begin position="390"/>
        <end position="409"/>
    </location>
</feature>
<feature type="transmembrane region" description="Helical" evidence="5">
    <location>
        <begin position="171"/>
        <end position="193"/>
    </location>
</feature>
<keyword evidence="8" id="KW-1185">Reference proteome</keyword>
<dbReference type="EMBL" id="JBHSMG010000004">
    <property type="protein sequence ID" value="MFC5503318.1"/>
    <property type="molecule type" value="Genomic_DNA"/>
</dbReference>
<feature type="transmembrane region" description="Helical" evidence="5">
    <location>
        <begin position="213"/>
        <end position="235"/>
    </location>
</feature>
<keyword evidence="3 5" id="KW-1133">Transmembrane helix</keyword>
<evidence type="ECO:0000313" key="8">
    <source>
        <dbReference type="Proteomes" id="UP001596039"/>
    </source>
</evidence>
<keyword evidence="2 5" id="KW-0812">Transmembrane</keyword>
<name>A0ABW0NVI1_9MICO</name>
<keyword evidence="4 5" id="KW-0472">Membrane</keyword>
<dbReference type="InterPro" id="IPR050367">
    <property type="entry name" value="APC_superfamily"/>
</dbReference>
<dbReference type="PANTHER" id="PTHR42770">
    <property type="entry name" value="AMINO ACID TRANSPORTER-RELATED"/>
    <property type="match status" value="1"/>
</dbReference>
<feature type="transmembrane region" description="Helical" evidence="5">
    <location>
        <begin position="425"/>
        <end position="445"/>
    </location>
</feature>
<dbReference type="PIRSF" id="PIRSF006060">
    <property type="entry name" value="AA_transporter"/>
    <property type="match status" value="1"/>
</dbReference>
<evidence type="ECO:0000256" key="4">
    <source>
        <dbReference type="ARBA" id="ARBA00023136"/>
    </source>
</evidence>
<comment type="caution">
    <text evidence="7">The sequence shown here is derived from an EMBL/GenBank/DDBJ whole genome shotgun (WGS) entry which is preliminary data.</text>
</comment>
<comment type="subcellular location">
    <subcellularLocation>
        <location evidence="1">Membrane</location>
        <topology evidence="1">Multi-pass membrane protein</topology>
    </subcellularLocation>
</comment>
<evidence type="ECO:0000259" key="6">
    <source>
        <dbReference type="Pfam" id="PF00324"/>
    </source>
</evidence>
<dbReference type="Proteomes" id="UP001596039">
    <property type="component" value="Unassembled WGS sequence"/>
</dbReference>
<reference evidence="8" key="1">
    <citation type="journal article" date="2019" name="Int. J. Syst. Evol. Microbiol.">
        <title>The Global Catalogue of Microorganisms (GCM) 10K type strain sequencing project: providing services to taxonomists for standard genome sequencing and annotation.</title>
        <authorList>
            <consortium name="The Broad Institute Genomics Platform"/>
            <consortium name="The Broad Institute Genome Sequencing Center for Infectious Disease"/>
            <person name="Wu L."/>
            <person name="Ma J."/>
        </authorList>
    </citation>
    <scope>NUCLEOTIDE SEQUENCE [LARGE SCALE GENOMIC DNA]</scope>
    <source>
        <strain evidence="8">CGMCC 4.6997</strain>
    </source>
</reference>
<dbReference type="PANTHER" id="PTHR42770:SF7">
    <property type="entry name" value="MEMBRANE PROTEIN"/>
    <property type="match status" value="1"/>
</dbReference>
<dbReference type="RefSeq" id="WP_386741032.1">
    <property type="nucleotide sequence ID" value="NZ_JBHSMG010000004.1"/>
</dbReference>